<reference evidence="2" key="2">
    <citation type="submission" date="2015-01" db="EMBL/GenBank/DDBJ databases">
        <title>Evolutionary Origins and Diversification of the Mycorrhizal Mutualists.</title>
        <authorList>
            <consortium name="DOE Joint Genome Institute"/>
            <consortium name="Mycorrhizal Genomics Consortium"/>
            <person name="Kohler A."/>
            <person name="Kuo A."/>
            <person name="Nagy L.G."/>
            <person name="Floudas D."/>
            <person name="Copeland A."/>
            <person name="Barry K.W."/>
            <person name="Cichocki N."/>
            <person name="Veneault-Fourrey C."/>
            <person name="LaButti K."/>
            <person name="Lindquist E.A."/>
            <person name="Lipzen A."/>
            <person name="Lundell T."/>
            <person name="Morin E."/>
            <person name="Murat C."/>
            <person name="Riley R."/>
            <person name="Ohm R."/>
            <person name="Sun H."/>
            <person name="Tunlid A."/>
            <person name="Henrissat B."/>
            <person name="Grigoriev I.V."/>
            <person name="Hibbett D.S."/>
            <person name="Martin F."/>
        </authorList>
    </citation>
    <scope>NUCLEOTIDE SEQUENCE [LARGE SCALE GENOMIC DNA]</scope>
    <source>
        <strain evidence="2">LaAM-08-1</strain>
    </source>
</reference>
<dbReference type="OrthoDB" id="10368763at2759"/>
<dbReference type="AlphaFoldDB" id="A0A0C9X2K0"/>
<dbReference type="Proteomes" id="UP000054477">
    <property type="component" value="Unassembled WGS sequence"/>
</dbReference>
<accession>A0A0C9X2K0</accession>
<protein>
    <submittedName>
        <fullName evidence="1">Uncharacterized protein</fullName>
    </submittedName>
</protein>
<gene>
    <name evidence="1" type="ORF">K443DRAFT_102456</name>
</gene>
<dbReference type="HOGENOM" id="CLU_3074241_0_0_1"/>
<reference evidence="1 2" key="1">
    <citation type="submission" date="2014-04" db="EMBL/GenBank/DDBJ databases">
        <authorList>
            <consortium name="DOE Joint Genome Institute"/>
            <person name="Kuo A."/>
            <person name="Kohler A."/>
            <person name="Nagy L.G."/>
            <person name="Floudas D."/>
            <person name="Copeland A."/>
            <person name="Barry K.W."/>
            <person name="Cichocki N."/>
            <person name="Veneault-Fourrey C."/>
            <person name="LaButti K."/>
            <person name="Lindquist E.A."/>
            <person name="Lipzen A."/>
            <person name="Lundell T."/>
            <person name="Morin E."/>
            <person name="Murat C."/>
            <person name="Sun H."/>
            <person name="Tunlid A."/>
            <person name="Henrissat B."/>
            <person name="Grigoriev I.V."/>
            <person name="Hibbett D.S."/>
            <person name="Martin F."/>
            <person name="Nordberg H.P."/>
            <person name="Cantor M.N."/>
            <person name="Hua S.X."/>
        </authorList>
    </citation>
    <scope>NUCLEOTIDE SEQUENCE [LARGE SCALE GENOMIC DNA]</scope>
    <source>
        <strain evidence="1 2">LaAM-08-1</strain>
    </source>
</reference>
<sequence>GGEYPQNQRYIFGKRVSVETYTDIAIHGQMSRECKNERWGEQRKDGCGDSWLI</sequence>
<evidence type="ECO:0000313" key="1">
    <source>
        <dbReference type="EMBL" id="KIJ99295.1"/>
    </source>
</evidence>
<feature type="non-terminal residue" evidence="1">
    <location>
        <position position="1"/>
    </location>
</feature>
<organism evidence="1 2">
    <name type="scientific">Laccaria amethystina LaAM-08-1</name>
    <dbReference type="NCBI Taxonomy" id="1095629"/>
    <lineage>
        <taxon>Eukaryota</taxon>
        <taxon>Fungi</taxon>
        <taxon>Dikarya</taxon>
        <taxon>Basidiomycota</taxon>
        <taxon>Agaricomycotina</taxon>
        <taxon>Agaricomycetes</taxon>
        <taxon>Agaricomycetidae</taxon>
        <taxon>Agaricales</taxon>
        <taxon>Agaricineae</taxon>
        <taxon>Hydnangiaceae</taxon>
        <taxon>Laccaria</taxon>
    </lineage>
</organism>
<name>A0A0C9X2K0_9AGAR</name>
<proteinExistence type="predicted"/>
<keyword evidence="2" id="KW-1185">Reference proteome</keyword>
<dbReference type="EMBL" id="KN838649">
    <property type="protein sequence ID" value="KIJ99295.1"/>
    <property type="molecule type" value="Genomic_DNA"/>
</dbReference>
<evidence type="ECO:0000313" key="2">
    <source>
        <dbReference type="Proteomes" id="UP000054477"/>
    </source>
</evidence>